<evidence type="ECO:0000313" key="2">
    <source>
        <dbReference type="EMBL" id="AKU15042.1"/>
    </source>
</evidence>
<reference evidence="2 3" key="1">
    <citation type="submission" date="2015-03" db="EMBL/GenBank/DDBJ databases">
        <title>Luteipulveratus halotolerans sp. nov., a novel actinobacterium (Dermacoccaceae) from Sarawak, Malaysia.</title>
        <authorList>
            <person name="Juboi H."/>
            <person name="Basik A."/>
            <person name="Shamsul S.S."/>
            <person name="Arnold P."/>
            <person name="Schmitt E.K."/>
            <person name="Sanglier J.-J."/>
            <person name="Yeo T."/>
        </authorList>
    </citation>
    <scope>NUCLEOTIDE SEQUENCE [LARGE SCALE GENOMIC DNA]</scope>
    <source>
        <strain evidence="2 3">MN07-A0370</strain>
    </source>
</reference>
<keyword evidence="1" id="KW-0812">Transmembrane</keyword>
<feature type="transmembrane region" description="Helical" evidence="1">
    <location>
        <begin position="12"/>
        <end position="35"/>
    </location>
</feature>
<keyword evidence="1" id="KW-1133">Transmembrane helix</keyword>
<evidence type="ECO:0000313" key="3">
    <source>
        <dbReference type="Proteomes" id="UP000066480"/>
    </source>
</evidence>
<dbReference type="STRING" id="571913.VV02_02850"/>
<feature type="transmembrane region" description="Helical" evidence="1">
    <location>
        <begin position="47"/>
        <end position="71"/>
    </location>
</feature>
<dbReference type="AlphaFoldDB" id="A0A0K1JEA1"/>
<dbReference type="KEGG" id="lmoi:VV02_02850"/>
<keyword evidence="1" id="KW-0472">Membrane</keyword>
<dbReference type="EMBL" id="CP011112">
    <property type="protein sequence ID" value="AKU15042.1"/>
    <property type="molecule type" value="Genomic_DNA"/>
</dbReference>
<sequence>MENLVTIINWVAWIVAIICVLAFLASLGVMAMGAVQGREIEGIKGLGTSLVATIAIGATTSIIGTFTGGLPFKISPTEVPGMHNIVTLINWTAWGVVMVAVLAFLASLAMMAMSAVRGRSIEGLPGLGMSVVACIGVGATGLILGTFTGGLPV</sequence>
<keyword evidence="3" id="KW-1185">Reference proteome</keyword>
<evidence type="ECO:0000256" key="1">
    <source>
        <dbReference type="SAM" id="Phobius"/>
    </source>
</evidence>
<name>A0A0K1JEA1_9MICO</name>
<organism evidence="2 3">
    <name type="scientific">Luteipulveratus mongoliensis</name>
    <dbReference type="NCBI Taxonomy" id="571913"/>
    <lineage>
        <taxon>Bacteria</taxon>
        <taxon>Bacillati</taxon>
        <taxon>Actinomycetota</taxon>
        <taxon>Actinomycetes</taxon>
        <taxon>Micrococcales</taxon>
        <taxon>Dermacoccaceae</taxon>
        <taxon>Luteipulveratus</taxon>
    </lineage>
</organism>
<gene>
    <name evidence="2" type="ORF">VV02_02850</name>
</gene>
<dbReference type="RefSeq" id="WP_052589652.1">
    <property type="nucleotide sequence ID" value="NZ_CP011112.1"/>
</dbReference>
<proteinExistence type="predicted"/>
<feature type="transmembrane region" description="Helical" evidence="1">
    <location>
        <begin position="91"/>
        <end position="112"/>
    </location>
</feature>
<feature type="transmembrane region" description="Helical" evidence="1">
    <location>
        <begin position="124"/>
        <end position="147"/>
    </location>
</feature>
<protein>
    <submittedName>
        <fullName evidence="2">Uncharacterized protein</fullName>
    </submittedName>
</protein>
<dbReference type="Proteomes" id="UP000066480">
    <property type="component" value="Chromosome"/>
</dbReference>
<accession>A0A0K1JEA1</accession>